<dbReference type="RefSeq" id="WP_386671027.1">
    <property type="nucleotide sequence ID" value="NZ_JBHLTG010000004.1"/>
</dbReference>
<protein>
    <submittedName>
        <fullName evidence="1">DUF3426 domain-containing protein</fullName>
    </submittedName>
</protein>
<sequence length="163" mass="17552">MRRREPAATSRPREWPLYLASAALALVLALQLVLAQRDVLAAQPQWRPTVEALCGALGCNVPAWREPSAFTMLDRNVQPKPGAPGVLTARASFRNDARWPQPWPTLMLTLSDVDGAPLGTRAFAPHEYAGGTTGVLEPGQAASVQLDVLEPGPGVVAFAFDFR</sequence>
<comment type="caution">
    <text evidence="1">The sequence shown here is derived from an EMBL/GenBank/DDBJ whole genome shotgun (WGS) entry which is preliminary data.</text>
</comment>
<evidence type="ECO:0000313" key="1">
    <source>
        <dbReference type="EMBL" id="MFC0679870.1"/>
    </source>
</evidence>
<dbReference type="InterPro" id="IPR021834">
    <property type="entry name" value="DUF3426"/>
</dbReference>
<dbReference type="Proteomes" id="UP001589896">
    <property type="component" value="Unassembled WGS sequence"/>
</dbReference>
<name>A0ABV6RSB8_9GAMM</name>
<organism evidence="1 2">
    <name type="scientific">Lysobacter korlensis</name>
    <dbReference type="NCBI Taxonomy" id="553636"/>
    <lineage>
        <taxon>Bacteria</taxon>
        <taxon>Pseudomonadati</taxon>
        <taxon>Pseudomonadota</taxon>
        <taxon>Gammaproteobacteria</taxon>
        <taxon>Lysobacterales</taxon>
        <taxon>Lysobacteraceae</taxon>
        <taxon>Lysobacter</taxon>
    </lineage>
</organism>
<reference evidence="1 2" key="1">
    <citation type="submission" date="2024-09" db="EMBL/GenBank/DDBJ databases">
        <authorList>
            <person name="Sun Q."/>
            <person name="Mori K."/>
        </authorList>
    </citation>
    <scope>NUCLEOTIDE SEQUENCE [LARGE SCALE GENOMIC DNA]</scope>
    <source>
        <strain evidence="1 2">KCTC 23076</strain>
    </source>
</reference>
<dbReference type="EMBL" id="JBHLTG010000004">
    <property type="protein sequence ID" value="MFC0679870.1"/>
    <property type="molecule type" value="Genomic_DNA"/>
</dbReference>
<keyword evidence="2" id="KW-1185">Reference proteome</keyword>
<proteinExistence type="predicted"/>
<dbReference type="Pfam" id="PF11906">
    <property type="entry name" value="DUF3426"/>
    <property type="match status" value="1"/>
</dbReference>
<gene>
    <name evidence="1" type="ORF">ACFFGH_18685</name>
</gene>
<accession>A0ABV6RSB8</accession>
<evidence type="ECO:0000313" key="2">
    <source>
        <dbReference type="Proteomes" id="UP001589896"/>
    </source>
</evidence>